<evidence type="ECO:0000313" key="1">
    <source>
        <dbReference type="EMBL" id="KAA6345037.1"/>
    </source>
</evidence>
<name>A0A5J4SG73_9ZZZZ</name>
<evidence type="ECO:0008006" key="2">
    <source>
        <dbReference type="Google" id="ProtNLM"/>
    </source>
</evidence>
<comment type="caution">
    <text evidence="1">The sequence shown here is derived from an EMBL/GenBank/DDBJ whole genome shotgun (WGS) entry which is preliminary data.</text>
</comment>
<dbReference type="Pfam" id="PF14281">
    <property type="entry name" value="PDDEXK_4"/>
    <property type="match status" value="1"/>
</dbReference>
<dbReference type="EMBL" id="SNRY01000189">
    <property type="protein sequence ID" value="KAA6345037.1"/>
    <property type="molecule type" value="Genomic_DNA"/>
</dbReference>
<dbReference type="AlphaFoldDB" id="A0A5J4SG73"/>
<organism evidence="1">
    <name type="scientific">termite gut metagenome</name>
    <dbReference type="NCBI Taxonomy" id="433724"/>
    <lineage>
        <taxon>unclassified sequences</taxon>
        <taxon>metagenomes</taxon>
        <taxon>organismal metagenomes</taxon>
    </lineage>
</organism>
<protein>
    <recommendedName>
        <fullName evidence="2">PD-(D/E)XK nuclease superfamily protein</fullName>
    </recommendedName>
</protein>
<sequence length="431" mass="49798">MQEQILVNREHILINILNQVRQINKNYNDISSLSGEKFNIFQIIKLTTYEVRVHSAFLAELLNPKGSHGQGSIFLELFTKQLELPELDYSNCNVEVEKFIGSLNEEKTEGGRMDIFISDNKGNCIAIENKIYAGDQENQLVRYKNYCDKVGTKSSTLIYLTLDGKKASDCSAENVKYFPISYQWDIVKWLESCRKESAMLPIVREGITHYINLIKYLTNQSINEAMSDEILKIITSTPENLEASNIIVNNINNAKSNIQWKFWEALRTSIENNGLKVKTIEENKRIATSDKVSSYYRNDKIPCPLGLWVEVYKKDNISVHWGAEIGDEFYVGFIIENESEENIADQEKYAKYRNSVKDLDPCYNNELSNSFWLGRKYTEPILNFRTFNTKEIYKLVDENYLQEIVSDIANDAAEEIKTLQEELKNIDKIPS</sequence>
<gene>
    <name evidence="1" type="ORF">EZS27_007379</name>
</gene>
<dbReference type="InterPro" id="IPR029470">
    <property type="entry name" value="PDDEXK_4"/>
</dbReference>
<accession>A0A5J4SG73</accession>
<proteinExistence type="predicted"/>
<reference evidence="1" key="1">
    <citation type="submission" date="2019-03" db="EMBL/GenBank/DDBJ databases">
        <title>Single cell metagenomics reveals metabolic interactions within the superorganism composed of flagellate Streblomastix strix and complex community of Bacteroidetes bacteria on its surface.</title>
        <authorList>
            <person name="Treitli S.C."/>
            <person name="Kolisko M."/>
            <person name="Husnik F."/>
            <person name="Keeling P."/>
            <person name="Hampl V."/>
        </authorList>
    </citation>
    <scope>NUCLEOTIDE SEQUENCE</scope>
    <source>
        <strain evidence="1">STM</strain>
    </source>
</reference>